<feature type="transmembrane region" description="Helical" evidence="5">
    <location>
        <begin position="124"/>
        <end position="143"/>
    </location>
</feature>
<dbReference type="GO" id="GO:0005351">
    <property type="term" value="F:carbohydrate:proton symporter activity"/>
    <property type="evidence" value="ECO:0007669"/>
    <property type="project" value="TreeGrafter"/>
</dbReference>
<dbReference type="InterPro" id="IPR050360">
    <property type="entry name" value="MFS_Sugar_Transporters"/>
</dbReference>
<dbReference type="AlphaFoldDB" id="A0AAN9Y0J0"/>
<gene>
    <name evidence="6" type="ORF">V9T40_000526</name>
</gene>
<feature type="transmembrane region" description="Helical" evidence="5">
    <location>
        <begin position="249"/>
        <end position="270"/>
    </location>
</feature>
<evidence type="ECO:0008006" key="8">
    <source>
        <dbReference type="Google" id="ProtNLM"/>
    </source>
</evidence>
<name>A0AAN9Y0J0_9HEMI</name>
<proteinExistence type="predicted"/>
<evidence type="ECO:0000256" key="4">
    <source>
        <dbReference type="ARBA" id="ARBA00023136"/>
    </source>
</evidence>
<evidence type="ECO:0000313" key="7">
    <source>
        <dbReference type="Proteomes" id="UP001367676"/>
    </source>
</evidence>
<sequence>MVAFISLVISVIGFIQTCFLKETKYWHLYKNNVEKAKESIKWFDNSLTESEIQAEIDEILSTDNQLNNRQVNVIAAFKNRTNLKYFTFGFLLLTFIYGCGRVQITAHPHNYYNQFQLPVDNSVITLIQGILELIMSVFYTLIVDTVPRKTMLRCCCGLMNACLMVALFHDILATSCGLIGQWILLVVLMVFYGVSCGFLFSLTTIMVSEIVSVTTEARAVFQSLLYVWVNLISGVYSEVFPFALEAIPVNYIILFFFINVALLLLTGFLVPETRGKALHLCSAGKETKVSNKNTNSATEKV</sequence>
<evidence type="ECO:0000256" key="3">
    <source>
        <dbReference type="ARBA" id="ARBA00022989"/>
    </source>
</evidence>
<dbReference type="Pfam" id="PF00083">
    <property type="entry name" value="Sugar_tr"/>
    <property type="match status" value="1"/>
</dbReference>
<dbReference type="InterPro" id="IPR005828">
    <property type="entry name" value="MFS_sugar_transport-like"/>
</dbReference>
<keyword evidence="3 5" id="KW-1133">Transmembrane helix</keyword>
<comment type="caution">
    <text evidence="6">The sequence shown here is derived from an EMBL/GenBank/DDBJ whole genome shotgun (WGS) entry which is preliminary data.</text>
</comment>
<dbReference type="Proteomes" id="UP001367676">
    <property type="component" value="Unassembled WGS sequence"/>
</dbReference>
<dbReference type="Gene3D" id="1.20.1250.20">
    <property type="entry name" value="MFS general substrate transporter like domains"/>
    <property type="match status" value="1"/>
</dbReference>
<organism evidence="6 7">
    <name type="scientific">Parthenolecanium corni</name>
    <dbReference type="NCBI Taxonomy" id="536013"/>
    <lineage>
        <taxon>Eukaryota</taxon>
        <taxon>Metazoa</taxon>
        <taxon>Ecdysozoa</taxon>
        <taxon>Arthropoda</taxon>
        <taxon>Hexapoda</taxon>
        <taxon>Insecta</taxon>
        <taxon>Pterygota</taxon>
        <taxon>Neoptera</taxon>
        <taxon>Paraneoptera</taxon>
        <taxon>Hemiptera</taxon>
        <taxon>Sternorrhyncha</taxon>
        <taxon>Coccoidea</taxon>
        <taxon>Coccidae</taxon>
        <taxon>Parthenolecanium</taxon>
    </lineage>
</organism>
<feature type="transmembrane region" description="Helical" evidence="5">
    <location>
        <begin position="150"/>
        <end position="169"/>
    </location>
</feature>
<keyword evidence="2 5" id="KW-0812">Transmembrane</keyword>
<reference evidence="6 7" key="1">
    <citation type="submission" date="2024-03" db="EMBL/GenBank/DDBJ databases">
        <title>Adaptation during the transition from Ophiocordyceps entomopathogen to insect associate is accompanied by gene loss and intensified selection.</title>
        <authorList>
            <person name="Ward C.M."/>
            <person name="Onetto C.A."/>
            <person name="Borneman A.R."/>
        </authorList>
    </citation>
    <scope>NUCLEOTIDE SEQUENCE [LARGE SCALE GENOMIC DNA]</scope>
    <source>
        <strain evidence="6">AWRI1</strain>
        <tissue evidence="6">Single Adult Female</tissue>
    </source>
</reference>
<dbReference type="GO" id="GO:0016020">
    <property type="term" value="C:membrane"/>
    <property type="evidence" value="ECO:0007669"/>
    <property type="project" value="UniProtKB-SubCell"/>
</dbReference>
<keyword evidence="4 5" id="KW-0472">Membrane</keyword>
<accession>A0AAN9Y0J0</accession>
<feature type="transmembrane region" description="Helical" evidence="5">
    <location>
        <begin position="85"/>
        <end position="104"/>
    </location>
</feature>
<evidence type="ECO:0000313" key="6">
    <source>
        <dbReference type="EMBL" id="KAK7579897.1"/>
    </source>
</evidence>
<evidence type="ECO:0000256" key="1">
    <source>
        <dbReference type="ARBA" id="ARBA00004141"/>
    </source>
</evidence>
<dbReference type="PANTHER" id="PTHR48022">
    <property type="entry name" value="PLASTIDIC GLUCOSE TRANSPORTER 4"/>
    <property type="match status" value="1"/>
</dbReference>
<evidence type="ECO:0000256" key="2">
    <source>
        <dbReference type="ARBA" id="ARBA00022692"/>
    </source>
</evidence>
<protein>
    <recommendedName>
        <fullName evidence="8">Major facilitator superfamily (MFS) profile domain-containing protein</fullName>
    </recommendedName>
</protein>
<dbReference type="SUPFAM" id="SSF103473">
    <property type="entry name" value="MFS general substrate transporter"/>
    <property type="match status" value="1"/>
</dbReference>
<comment type="subcellular location">
    <subcellularLocation>
        <location evidence="1">Membrane</location>
        <topology evidence="1">Multi-pass membrane protein</topology>
    </subcellularLocation>
</comment>
<dbReference type="PANTHER" id="PTHR48022:SF46">
    <property type="entry name" value="SUGAR TRANSPORTER, PUTATIVE (AFU_ORTHOLOGUE AFUA_1G11830)-RELATED"/>
    <property type="match status" value="1"/>
</dbReference>
<feature type="transmembrane region" description="Helical" evidence="5">
    <location>
        <begin position="219"/>
        <end position="237"/>
    </location>
</feature>
<feature type="transmembrane region" description="Helical" evidence="5">
    <location>
        <begin position="181"/>
        <end position="207"/>
    </location>
</feature>
<dbReference type="InterPro" id="IPR036259">
    <property type="entry name" value="MFS_trans_sf"/>
</dbReference>
<keyword evidence="7" id="KW-1185">Reference proteome</keyword>
<evidence type="ECO:0000256" key="5">
    <source>
        <dbReference type="SAM" id="Phobius"/>
    </source>
</evidence>
<dbReference type="EMBL" id="JBBCAQ010000034">
    <property type="protein sequence ID" value="KAK7579897.1"/>
    <property type="molecule type" value="Genomic_DNA"/>
</dbReference>